<dbReference type="EMBL" id="NGKC01000005">
    <property type="protein sequence ID" value="RSU12439.1"/>
    <property type="molecule type" value="Genomic_DNA"/>
</dbReference>
<accession>A0A430AWK2</accession>
<dbReference type="Proteomes" id="UP000286773">
    <property type="component" value="Unassembled WGS sequence"/>
</dbReference>
<sequence length="108" mass="12168">MLKTEMEALAGQFTGRKEFIEDGYYRIQMLDDSRFELAFMLADSCGTTAYHPRIVAEVRGEEVVPVSLLDYVSHPIKNMERTEANGAELDEALAALVDKLRRAKAVQD</sequence>
<keyword evidence="2" id="KW-1185">Reference proteome</keyword>
<dbReference type="OrthoDB" id="2223244at2"/>
<reference evidence="1 2" key="1">
    <citation type="submission" date="2017-05" db="EMBL/GenBank/DDBJ databases">
        <title>Vagococcus spp. assemblies.</title>
        <authorList>
            <person name="Gulvik C.A."/>
        </authorList>
    </citation>
    <scope>NUCLEOTIDE SEQUENCE [LARGE SCALE GENOMIC DNA]</scope>
    <source>
        <strain evidence="1 2">LMG 24798</strain>
    </source>
</reference>
<organism evidence="1 2">
    <name type="scientific">Vagococcus acidifermentans</name>
    <dbReference type="NCBI Taxonomy" id="564710"/>
    <lineage>
        <taxon>Bacteria</taxon>
        <taxon>Bacillati</taxon>
        <taxon>Bacillota</taxon>
        <taxon>Bacilli</taxon>
        <taxon>Lactobacillales</taxon>
        <taxon>Enterococcaceae</taxon>
        <taxon>Vagococcus</taxon>
    </lineage>
</organism>
<protein>
    <submittedName>
        <fullName evidence="1">Uncharacterized protein</fullName>
    </submittedName>
</protein>
<name>A0A430AWK2_9ENTE</name>
<dbReference type="RefSeq" id="WP_126813241.1">
    <property type="nucleotide sequence ID" value="NZ_NGKC01000005.1"/>
</dbReference>
<evidence type="ECO:0000313" key="1">
    <source>
        <dbReference type="EMBL" id="RSU12439.1"/>
    </source>
</evidence>
<evidence type="ECO:0000313" key="2">
    <source>
        <dbReference type="Proteomes" id="UP000286773"/>
    </source>
</evidence>
<dbReference type="AlphaFoldDB" id="A0A430AWK2"/>
<comment type="caution">
    <text evidence="1">The sequence shown here is derived from an EMBL/GenBank/DDBJ whole genome shotgun (WGS) entry which is preliminary data.</text>
</comment>
<proteinExistence type="predicted"/>
<gene>
    <name evidence="1" type="ORF">CBF27_05540</name>
</gene>